<name>A0AAX4HP58_9BACT</name>
<gene>
    <name evidence="1" type="ORF">SOO65_19765</name>
</gene>
<dbReference type="KEGG" id="psti:SOO65_19765"/>
<keyword evidence="2" id="KW-1185">Reference proteome</keyword>
<evidence type="ECO:0000313" key="1">
    <source>
        <dbReference type="EMBL" id="WPU64936.1"/>
    </source>
</evidence>
<organism evidence="1 2">
    <name type="scientific">Peredibacter starrii</name>
    <dbReference type="NCBI Taxonomy" id="28202"/>
    <lineage>
        <taxon>Bacteria</taxon>
        <taxon>Pseudomonadati</taxon>
        <taxon>Bdellovibrionota</taxon>
        <taxon>Bacteriovoracia</taxon>
        <taxon>Bacteriovoracales</taxon>
        <taxon>Bacteriovoracaceae</taxon>
        <taxon>Peredibacter</taxon>
    </lineage>
</organism>
<proteinExistence type="predicted"/>
<sequence length="946" mass="96042">MINIGCQPAGIPLGGEIQVSIRNTKPSISKVIVQNDQLIISGKNLDSVTIAKITGSTNHTFEIESKSDNKLVLNAKSALSLLVGGTFDLLIGNAKADATFPISFELQNGQVTAAKLHSMGASSGQFLRFNGTNWAPASISSSQVFAGAYDAANDSPDIVAAGGSSGTYYVVSVAGTQDLGSGLVSFNVGDWVIYNGAVWEKLAVGSNTVSSFNGRTGLVVPTTGDYTWSMLTKAAGKLTGSKVSDIADVDVAGIQDGDILQWNAGGSKWEVNSVPTPTITAGSITNTQLANSAVDSNKIVDGTIVNADISATAAIDQSKINGLTTALNGKEASLPTGGTTAHYLRGDKTWVNFATTVLGTQLAGYTAGTAIPLTSADTIPQAIGKLDAYISAVTAAQGNYVLRSGASAMTGDLQMGGNQITGLGAPGADTDAATKKYVDDAVAGVSVGGGSQWTTNGTAIHYNTGRVGVGTATPSTLLEVSTGATPPAADVNVISMAIQSNVDDISGSGATFDNGLKQYQIGVADDEVPGIGGVRPDGIGTAMSFKMTPLTDGTDPFTSYVFRGPATASDLWIHNGRIFNSGISIGYDRLSNPIPTNGAIINGNVGIGVAAPGQKLSVAGTVGLKSTTANYVTLSAPAGLASTYALTFPADDGTANQVLTTDGSGTLTWTTPATGGAPTGSAGGDLTGTYPNPTIAAGLAASKIAGGTVDDTEFGYLNGVTSNIQTQLTAATLPSGGTTGNYLRGDKTWQSLSTDVMASVMLTFSAVTGSSVISGDSVLGALQKLQGQIDTHTTTLSSHGTSITANTTWTKTGTTDVKYVGGNVGIARDPASNTKLDVEGQIRSGSSSITTNAINFAAGNTVTTTHDCGTAMTLANIRDGGSYTVVVTGASTTQCSFSTTTTGDDANTVTYRFQPANGVRTASSHTIYSMLRVGTIIYVSWISGFL</sequence>
<reference evidence="1 2" key="1">
    <citation type="submission" date="2023-11" db="EMBL/GenBank/DDBJ databases">
        <title>Peredibacter starrii A3.12.</title>
        <authorList>
            <person name="Mitchell R.J."/>
        </authorList>
    </citation>
    <scope>NUCLEOTIDE SEQUENCE [LARGE SCALE GENOMIC DNA]</scope>
    <source>
        <strain evidence="1 2">A3.12</strain>
    </source>
</reference>
<dbReference type="RefSeq" id="WP_321394692.1">
    <property type="nucleotide sequence ID" value="NZ_CP139487.1"/>
</dbReference>
<dbReference type="AlphaFoldDB" id="A0AAX4HP58"/>
<evidence type="ECO:0000313" key="2">
    <source>
        <dbReference type="Proteomes" id="UP001324634"/>
    </source>
</evidence>
<dbReference type="Proteomes" id="UP001324634">
    <property type="component" value="Chromosome"/>
</dbReference>
<dbReference type="EMBL" id="CP139487">
    <property type="protein sequence ID" value="WPU64936.1"/>
    <property type="molecule type" value="Genomic_DNA"/>
</dbReference>
<protein>
    <recommendedName>
        <fullName evidence="3">Tail fiber protein</fullName>
    </recommendedName>
</protein>
<evidence type="ECO:0008006" key="3">
    <source>
        <dbReference type="Google" id="ProtNLM"/>
    </source>
</evidence>
<accession>A0AAX4HP58</accession>